<evidence type="ECO:0000313" key="2">
    <source>
        <dbReference type="Proteomes" id="UP000326903"/>
    </source>
</evidence>
<dbReference type="RefSeq" id="WP_150413573.1">
    <property type="nucleotide sequence ID" value="NZ_VYQF01000001.1"/>
</dbReference>
<dbReference type="InterPro" id="IPR046233">
    <property type="entry name" value="DUF6266"/>
</dbReference>
<dbReference type="Proteomes" id="UP000326903">
    <property type="component" value="Unassembled WGS sequence"/>
</dbReference>
<dbReference type="EMBL" id="VYQF01000001">
    <property type="protein sequence ID" value="KAA9041453.1"/>
    <property type="molecule type" value="Genomic_DNA"/>
</dbReference>
<keyword evidence="2" id="KW-1185">Reference proteome</keyword>
<organism evidence="1 2">
    <name type="scientific">Ginsengibacter hankyongi</name>
    <dbReference type="NCBI Taxonomy" id="2607284"/>
    <lineage>
        <taxon>Bacteria</taxon>
        <taxon>Pseudomonadati</taxon>
        <taxon>Bacteroidota</taxon>
        <taxon>Chitinophagia</taxon>
        <taxon>Chitinophagales</taxon>
        <taxon>Chitinophagaceae</taxon>
        <taxon>Ginsengibacter</taxon>
    </lineage>
</organism>
<proteinExistence type="predicted"/>
<comment type="caution">
    <text evidence="1">The sequence shown here is derived from an EMBL/GenBank/DDBJ whole genome shotgun (WGS) entry which is preliminary data.</text>
</comment>
<gene>
    <name evidence="1" type="ORF">FW778_05360</name>
</gene>
<dbReference type="AlphaFoldDB" id="A0A5J5IM78"/>
<sequence length="212" mass="22486">MGTINKGILGGFSGKVGTVIGGTWKGINYMRSQASRRNFNASQKQLEQQLKFGLIMRFLQPMAGLLNISFRDFAIKMTGINNAFGYNIKNAITGMYPSFTIDYSLALVSRGDLPNVLGPAVTAGAGSLVTFSWTDNSGVGTAKATDQAILVAYCPLQKQAIYTTVGGLRSDLAGELNLLPFSGLAVETYIGFIAEDGKSVATSIFTGEVTVS</sequence>
<accession>A0A5J5IM78</accession>
<protein>
    <submittedName>
        <fullName evidence="1">Uncharacterized protein</fullName>
    </submittedName>
</protein>
<dbReference type="Pfam" id="PF19781">
    <property type="entry name" value="DUF6266"/>
    <property type="match status" value="1"/>
</dbReference>
<reference evidence="1 2" key="1">
    <citation type="submission" date="2019-09" db="EMBL/GenBank/DDBJ databases">
        <title>Draft genome sequence of Ginsengibacter sp. BR5-29.</title>
        <authorList>
            <person name="Im W.-T."/>
        </authorList>
    </citation>
    <scope>NUCLEOTIDE SEQUENCE [LARGE SCALE GENOMIC DNA]</scope>
    <source>
        <strain evidence="1 2">BR5-29</strain>
    </source>
</reference>
<evidence type="ECO:0000313" key="1">
    <source>
        <dbReference type="EMBL" id="KAA9041453.1"/>
    </source>
</evidence>
<name>A0A5J5IM78_9BACT</name>